<feature type="transmembrane region" description="Helical" evidence="14">
    <location>
        <begin position="223"/>
        <end position="244"/>
    </location>
</feature>
<evidence type="ECO:0000256" key="8">
    <source>
        <dbReference type="ARBA" id="ARBA00023157"/>
    </source>
</evidence>
<dbReference type="CDD" id="cd14993">
    <property type="entry name" value="7tmA_CCKR-like"/>
    <property type="match status" value="1"/>
</dbReference>
<dbReference type="Pfam" id="PF00001">
    <property type="entry name" value="7tm_1"/>
    <property type="match status" value="1"/>
</dbReference>
<dbReference type="InterPro" id="IPR017452">
    <property type="entry name" value="GPCR_Rhodpsn_7TM"/>
</dbReference>
<keyword evidence="3 13" id="KW-0812">Transmembrane</keyword>
<evidence type="ECO:0000256" key="9">
    <source>
        <dbReference type="ARBA" id="ARBA00023170"/>
    </source>
</evidence>
<dbReference type="PROSITE" id="PS50262">
    <property type="entry name" value="G_PROTEIN_RECEP_F1_2"/>
    <property type="match status" value="1"/>
</dbReference>
<feature type="transmembrane region" description="Helical" evidence="14">
    <location>
        <begin position="167"/>
        <end position="189"/>
    </location>
</feature>
<comment type="similarity">
    <text evidence="13">Belongs to the G-protein coupled receptor 1 family.</text>
</comment>
<dbReference type="GO" id="GO:0008188">
    <property type="term" value="F:neuropeptide receptor activity"/>
    <property type="evidence" value="ECO:0007669"/>
    <property type="project" value="TreeGrafter"/>
</dbReference>
<dbReference type="WBParaSite" id="MBELARI_LOCUS10175">
    <property type="protein sequence ID" value="MBELARI_LOCUS10175"/>
    <property type="gene ID" value="MBELARI_LOCUS10175"/>
</dbReference>
<dbReference type="AlphaFoldDB" id="A0AAF3E8C6"/>
<evidence type="ECO:0000256" key="13">
    <source>
        <dbReference type="RuleBase" id="RU000688"/>
    </source>
</evidence>
<dbReference type="InterPro" id="IPR000276">
    <property type="entry name" value="GPCR_Rhodpsn"/>
</dbReference>
<evidence type="ECO:0000256" key="7">
    <source>
        <dbReference type="ARBA" id="ARBA00023139"/>
    </source>
</evidence>
<feature type="transmembrane region" description="Helical" evidence="14">
    <location>
        <begin position="377"/>
        <end position="397"/>
    </location>
</feature>
<evidence type="ECO:0000256" key="12">
    <source>
        <dbReference type="ARBA" id="ARBA00023288"/>
    </source>
</evidence>
<keyword evidence="7" id="KW-0564">Palmitate</keyword>
<dbReference type="PANTHER" id="PTHR24238:SF75">
    <property type="entry name" value="CHOLECYSTOKININ-LIKE RECEPTOR AT 17D1-RELATED"/>
    <property type="match status" value="1"/>
</dbReference>
<dbReference type="InterPro" id="IPR009126">
    <property type="entry name" value="Cholcskin_rcpt"/>
</dbReference>
<dbReference type="Gene3D" id="1.20.1070.10">
    <property type="entry name" value="Rhodopsin 7-helix transmembrane proteins"/>
    <property type="match status" value="1"/>
</dbReference>
<dbReference type="SUPFAM" id="SSF81321">
    <property type="entry name" value="Family A G protein-coupled receptor-like"/>
    <property type="match status" value="1"/>
</dbReference>
<feature type="transmembrane region" description="Helical" evidence="14">
    <location>
        <begin position="87"/>
        <end position="108"/>
    </location>
</feature>
<keyword evidence="4 14" id="KW-1133">Transmembrane helix</keyword>
<evidence type="ECO:0000313" key="17">
    <source>
        <dbReference type="WBParaSite" id="MBELARI_LOCUS10175"/>
    </source>
</evidence>
<feature type="transmembrane region" description="Helical" evidence="14">
    <location>
        <begin position="128"/>
        <end position="146"/>
    </location>
</feature>
<evidence type="ECO:0000256" key="14">
    <source>
        <dbReference type="SAM" id="Phobius"/>
    </source>
</evidence>
<evidence type="ECO:0000259" key="15">
    <source>
        <dbReference type="PROSITE" id="PS50262"/>
    </source>
</evidence>
<accession>A0AAF3E8C6</accession>
<evidence type="ECO:0000256" key="3">
    <source>
        <dbReference type="ARBA" id="ARBA00022692"/>
    </source>
</evidence>
<keyword evidence="6 14" id="KW-0472">Membrane</keyword>
<keyword evidence="16" id="KW-1185">Reference proteome</keyword>
<evidence type="ECO:0000256" key="4">
    <source>
        <dbReference type="ARBA" id="ARBA00022989"/>
    </source>
</evidence>
<organism evidence="16 17">
    <name type="scientific">Mesorhabditis belari</name>
    <dbReference type="NCBI Taxonomy" id="2138241"/>
    <lineage>
        <taxon>Eukaryota</taxon>
        <taxon>Metazoa</taxon>
        <taxon>Ecdysozoa</taxon>
        <taxon>Nematoda</taxon>
        <taxon>Chromadorea</taxon>
        <taxon>Rhabditida</taxon>
        <taxon>Rhabditina</taxon>
        <taxon>Rhabditomorpha</taxon>
        <taxon>Rhabditoidea</taxon>
        <taxon>Rhabditidae</taxon>
        <taxon>Mesorhabditinae</taxon>
        <taxon>Mesorhabditis</taxon>
    </lineage>
</organism>
<keyword evidence="10" id="KW-0325">Glycoprotein</keyword>
<evidence type="ECO:0000256" key="6">
    <source>
        <dbReference type="ARBA" id="ARBA00023136"/>
    </source>
</evidence>
<feature type="transmembrane region" description="Helical" evidence="14">
    <location>
        <begin position="333"/>
        <end position="357"/>
    </location>
</feature>
<evidence type="ECO:0000256" key="10">
    <source>
        <dbReference type="ARBA" id="ARBA00023180"/>
    </source>
</evidence>
<dbReference type="PANTHER" id="PTHR24238">
    <property type="entry name" value="G-PROTEIN COUPLED RECEPTOR"/>
    <property type="match status" value="1"/>
</dbReference>
<evidence type="ECO:0000256" key="11">
    <source>
        <dbReference type="ARBA" id="ARBA00023224"/>
    </source>
</evidence>
<keyword evidence="11 13" id="KW-0807">Transducer</keyword>
<proteinExistence type="inferred from homology"/>
<keyword evidence="2" id="KW-1003">Cell membrane</keyword>
<evidence type="ECO:0000313" key="16">
    <source>
        <dbReference type="Proteomes" id="UP000887575"/>
    </source>
</evidence>
<keyword evidence="5 13" id="KW-0297">G-protein coupled receptor</keyword>
<dbReference type="PRINTS" id="PR00237">
    <property type="entry name" value="GPCRRHODOPSN"/>
</dbReference>
<keyword evidence="8" id="KW-1015">Disulfide bond</keyword>
<feature type="domain" description="G-protein coupled receptors family 1 profile" evidence="15">
    <location>
        <begin position="67"/>
        <end position="394"/>
    </location>
</feature>
<comment type="subcellular location">
    <subcellularLocation>
        <location evidence="1">Cell membrane</location>
        <topology evidence="1">Multi-pass membrane protein</topology>
    </subcellularLocation>
</comment>
<protein>
    <recommendedName>
        <fullName evidence="15">G-protein coupled receptors family 1 profile domain-containing protein</fullName>
    </recommendedName>
</protein>
<dbReference type="GO" id="GO:0005886">
    <property type="term" value="C:plasma membrane"/>
    <property type="evidence" value="ECO:0007669"/>
    <property type="project" value="UniProtKB-SubCell"/>
</dbReference>
<keyword evidence="12" id="KW-0449">Lipoprotein</keyword>
<dbReference type="PRINTS" id="PR01822">
    <property type="entry name" value="CCYSTOKININR"/>
</dbReference>
<keyword evidence="9 13" id="KW-0675">Receptor</keyword>
<evidence type="ECO:0000256" key="5">
    <source>
        <dbReference type="ARBA" id="ARBA00023040"/>
    </source>
</evidence>
<dbReference type="Proteomes" id="UP000887575">
    <property type="component" value="Unassembled WGS sequence"/>
</dbReference>
<sequence>MNVTSRGVLNNGSFEDSFFLLHTAPTLSPVIQPNEDNDHSACHFNHSSQNYFIVTNFIMIFLLSVTGNALVIVVISTQRAMRSITNIYLMNLAVSDLMLSVLCMPPTLVSTVMNCWMFGALMCKLLAYLQPVVVTASAYTLAVIAIERYYAICRPLHSRIWQTRSHAYFMISIVWLISILANGLAIFMYQQGPYVNYNELGVEVYGLTCAPIFPPWVHFIYQVYMTMVLLLVPLILMTVLYGQVIRSLRVGIRMDIAATEGSFADNDTSVDDDGSRKPSLVGKMANKVDNNNSNNNNNKTKAQYGSGTVRAPMTAQSVRSTHTQKSAAAKRRVVKMLIVIVIIFFCCWTPTYVWWLIVQGGDVFTDGIQLWNPLVNTVITTLCYLSSCTNPITYCFLNKKFRTAMRTIFGRKKLIRQHFQKVYMPTDNGAFYPQNGKMHRSMSSNFNPVPGLLDKPPIKRCNSNVDSIFETVEATSRVVIKDLCLSGRETHC</sequence>
<evidence type="ECO:0000256" key="1">
    <source>
        <dbReference type="ARBA" id="ARBA00004651"/>
    </source>
</evidence>
<reference evidence="17" key="1">
    <citation type="submission" date="2024-02" db="UniProtKB">
        <authorList>
            <consortium name="WormBaseParasite"/>
        </authorList>
    </citation>
    <scope>IDENTIFICATION</scope>
</reference>
<feature type="transmembrane region" description="Helical" evidence="14">
    <location>
        <begin position="51"/>
        <end position="75"/>
    </location>
</feature>
<evidence type="ECO:0000256" key="2">
    <source>
        <dbReference type="ARBA" id="ARBA00022475"/>
    </source>
</evidence>
<dbReference type="SMART" id="SM01381">
    <property type="entry name" value="7TM_GPCR_Srsx"/>
    <property type="match status" value="1"/>
</dbReference>
<dbReference type="PROSITE" id="PS00237">
    <property type="entry name" value="G_PROTEIN_RECEP_F1_1"/>
    <property type="match status" value="1"/>
</dbReference>
<name>A0AAF3E8C6_9BILA</name>